<organism evidence="4 5">
    <name type="scientific">Methanothermus fervidus (strain ATCC 43054 / DSM 2088 / JCM 10308 / V24 S)</name>
    <dbReference type="NCBI Taxonomy" id="523846"/>
    <lineage>
        <taxon>Archaea</taxon>
        <taxon>Methanobacteriati</taxon>
        <taxon>Methanobacteriota</taxon>
        <taxon>Methanomada group</taxon>
        <taxon>Methanobacteria</taxon>
        <taxon>Methanobacteriales</taxon>
        <taxon>Methanothermaceae</taxon>
        <taxon>Methanothermus</taxon>
    </lineage>
</organism>
<keyword evidence="5" id="KW-1185">Reference proteome</keyword>
<dbReference type="SUPFAM" id="SSF117782">
    <property type="entry name" value="YbjQ-like"/>
    <property type="match status" value="1"/>
</dbReference>
<dbReference type="PANTHER" id="PTHR34068:SF2">
    <property type="entry name" value="UPF0145 PROTEIN SCO3412"/>
    <property type="match status" value="1"/>
</dbReference>
<dbReference type="PANTHER" id="PTHR34068">
    <property type="entry name" value="UPF0145 PROTEIN YBJQ"/>
    <property type="match status" value="1"/>
</dbReference>
<gene>
    <name evidence="4" type="ordered locus">Mfer_0492</name>
</gene>
<dbReference type="InterPro" id="IPR002765">
    <property type="entry name" value="UPF0145_YbjQ-like"/>
</dbReference>
<accession>E3GYB0</accession>
<comment type="similarity">
    <text evidence="1 2">Belongs to the UPF0145 family.</text>
</comment>
<reference evidence="4 5" key="1">
    <citation type="journal article" date="2010" name="Stand. Genomic Sci.">
        <title>Complete genome sequence of Methanothermus fervidus type strain (V24S).</title>
        <authorList>
            <person name="Anderson I."/>
            <person name="Djao O.D."/>
            <person name="Misra M."/>
            <person name="Chertkov O."/>
            <person name="Nolan M."/>
            <person name="Lucas S."/>
            <person name="Lapidus A."/>
            <person name="Del Rio T.G."/>
            <person name="Tice H."/>
            <person name="Cheng J.F."/>
            <person name="Tapia R."/>
            <person name="Han C."/>
            <person name="Goodwin L."/>
            <person name="Pitluck S."/>
            <person name="Liolios K."/>
            <person name="Ivanova N."/>
            <person name="Mavromatis K."/>
            <person name="Mikhailova N."/>
            <person name="Pati A."/>
            <person name="Brambilla E."/>
            <person name="Chen A."/>
            <person name="Palaniappan K."/>
            <person name="Land M."/>
            <person name="Hauser L."/>
            <person name="Chang Y.J."/>
            <person name="Jeffries C.D."/>
            <person name="Sikorski J."/>
            <person name="Spring S."/>
            <person name="Rohde M."/>
            <person name="Eichinger K."/>
            <person name="Huber H."/>
            <person name="Wirth R."/>
            <person name="Goker M."/>
            <person name="Detter J.C."/>
            <person name="Woyke T."/>
            <person name="Bristow J."/>
            <person name="Eisen J.A."/>
            <person name="Markowitz V."/>
            <person name="Hugenholtz P."/>
            <person name="Klenk H.P."/>
            <person name="Kyrpides N.C."/>
        </authorList>
    </citation>
    <scope>NUCLEOTIDE SEQUENCE [LARGE SCALE GENOMIC DNA]</scope>
    <source>
        <strain evidence="5">ATCC 43054 / DSM 2088 / JCM 10308 / V24 S</strain>
    </source>
</reference>
<evidence type="ECO:0000313" key="4">
    <source>
        <dbReference type="EMBL" id="ADP77292.1"/>
    </source>
</evidence>
<dbReference type="OrthoDB" id="59443at2157"/>
<sequence>MKIKEKYMKYCPSCGKSYNKNANFCEECGTQLKEINIVKDAVIASEESEDVIVVSSNHIPGYEIVETIGFVYGLTVRSRGLGGQIAAFLRSLIGGEIKEYVTMMEHSRQEALERLIEHARNMGANAVISTRFDSSEISNVMQEILAYGTAVKVKKKEKEENVSVNI</sequence>
<evidence type="ECO:0000313" key="5">
    <source>
        <dbReference type="Proteomes" id="UP000002315"/>
    </source>
</evidence>
<dbReference type="Proteomes" id="UP000002315">
    <property type="component" value="Chromosome"/>
</dbReference>
<feature type="domain" description="Zinc-ribbon" evidence="3">
    <location>
        <begin position="10"/>
        <end position="32"/>
    </location>
</feature>
<dbReference type="InterPro" id="IPR026870">
    <property type="entry name" value="Zinc_ribbon_dom"/>
</dbReference>
<dbReference type="InterPro" id="IPR035439">
    <property type="entry name" value="UPF0145_dom_sf"/>
</dbReference>
<dbReference type="Gene3D" id="3.30.110.70">
    <property type="entry name" value="Hypothetical protein apc22750. Chain B"/>
    <property type="match status" value="1"/>
</dbReference>
<dbReference type="HOGENOM" id="CLU_117144_1_1_2"/>
<evidence type="ECO:0000256" key="1">
    <source>
        <dbReference type="ARBA" id="ARBA00010751"/>
    </source>
</evidence>
<dbReference type="Pfam" id="PF01906">
    <property type="entry name" value="YbjQ_1"/>
    <property type="match status" value="1"/>
</dbReference>
<dbReference type="AlphaFoldDB" id="E3GYB0"/>
<dbReference type="KEGG" id="mfv:Mfer_0492"/>
<dbReference type="EMBL" id="CP002278">
    <property type="protein sequence ID" value="ADP77292.1"/>
    <property type="molecule type" value="Genomic_DNA"/>
</dbReference>
<dbReference type="Pfam" id="PF13240">
    <property type="entry name" value="Zn_Ribbon_1"/>
    <property type="match status" value="1"/>
</dbReference>
<protein>
    <recommendedName>
        <fullName evidence="2">UPF0145 protein Mfer_0492</fullName>
    </recommendedName>
</protein>
<dbReference type="HAMAP" id="MF_00338">
    <property type="entry name" value="UPF0145"/>
    <property type="match status" value="1"/>
</dbReference>
<dbReference type="STRING" id="523846.Mfer_0492"/>
<name>E3GYB0_METFV</name>
<evidence type="ECO:0000256" key="2">
    <source>
        <dbReference type="HAMAP-Rule" id="MF_00338"/>
    </source>
</evidence>
<evidence type="ECO:0000259" key="3">
    <source>
        <dbReference type="Pfam" id="PF13240"/>
    </source>
</evidence>
<proteinExistence type="inferred from homology"/>